<evidence type="ECO:0000259" key="1">
    <source>
        <dbReference type="Pfam" id="PF01738"/>
    </source>
</evidence>
<dbReference type="AlphaFoldDB" id="A0AAN8JEQ8"/>
<dbReference type="PANTHER" id="PTHR46623">
    <property type="entry name" value="CARBOXYMETHYLENEBUTENOLIDASE-RELATED"/>
    <property type="match status" value="1"/>
</dbReference>
<dbReference type="InterPro" id="IPR029058">
    <property type="entry name" value="AB_hydrolase_fold"/>
</dbReference>
<dbReference type="GO" id="GO:0016787">
    <property type="term" value="F:hydrolase activity"/>
    <property type="evidence" value="ECO:0007669"/>
    <property type="project" value="InterPro"/>
</dbReference>
<evidence type="ECO:0000313" key="3">
    <source>
        <dbReference type="Proteomes" id="UP001347796"/>
    </source>
</evidence>
<dbReference type="Gene3D" id="3.40.50.1820">
    <property type="entry name" value="alpha/beta hydrolase"/>
    <property type="match status" value="1"/>
</dbReference>
<feature type="domain" description="Dienelactone hydrolase" evidence="1">
    <location>
        <begin position="53"/>
        <end position="261"/>
    </location>
</feature>
<evidence type="ECO:0000313" key="2">
    <source>
        <dbReference type="EMBL" id="KAK6176257.1"/>
    </source>
</evidence>
<dbReference type="Proteomes" id="UP001347796">
    <property type="component" value="Unassembled WGS sequence"/>
</dbReference>
<proteinExistence type="predicted"/>
<dbReference type="InterPro" id="IPR051049">
    <property type="entry name" value="Dienelactone_hydrolase-like"/>
</dbReference>
<organism evidence="2 3">
    <name type="scientific">Patella caerulea</name>
    <name type="common">Rayed Mediterranean limpet</name>
    <dbReference type="NCBI Taxonomy" id="87958"/>
    <lineage>
        <taxon>Eukaryota</taxon>
        <taxon>Metazoa</taxon>
        <taxon>Spiralia</taxon>
        <taxon>Lophotrochozoa</taxon>
        <taxon>Mollusca</taxon>
        <taxon>Gastropoda</taxon>
        <taxon>Patellogastropoda</taxon>
        <taxon>Patelloidea</taxon>
        <taxon>Patellidae</taxon>
        <taxon>Patella</taxon>
    </lineage>
</organism>
<gene>
    <name evidence="2" type="ORF">SNE40_014571</name>
</gene>
<reference evidence="2 3" key="1">
    <citation type="submission" date="2024-01" db="EMBL/GenBank/DDBJ databases">
        <title>The genome of the rayed Mediterranean limpet Patella caerulea (Linnaeus, 1758).</title>
        <authorList>
            <person name="Anh-Thu Weber A."/>
            <person name="Halstead-Nussloch G."/>
        </authorList>
    </citation>
    <scope>NUCLEOTIDE SEQUENCE [LARGE SCALE GENOMIC DNA]</scope>
    <source>
        <strain evidence="2">AATW-2023a</strain>
        <tissue evidence="2">Whole specimen</tissue>
    </source>
</reference>
<accession>A0AAN8JEQ8</accession>
<sequence length="263" mass="28805">MSTIFYTFTSWKDTTLLSSCSQLVAQIIIKMAAVIPKAQKVEIPSENAKGLLSAYHFNDPKTHAIGVIILQEWWGVNQQIQDEAADIARRGEFSVICPDLYRGSLATDNEHAGHLMTNLDWPGAIKDIQACAKFLLSKGCKKVGVTGFCMGGALSMAAAALIPEVSAAAPFYGIPSSELADPSKIKVPIQCHFGDKDEQAGFSCPASQAKLIEKLKEGNVVYEFHSYKDAGHAFTNTEGPNYNAEYYEQGLTRMCDFFKKHLL</sequence>
<name>A0AAN8JEQ8_PATCE</name>
<comment type="caution">
    <text evidence="2">The sequence shown here is derived from an EMBL/GenBank/DDBJ whole genome shotgun (WGS) entry which is preliminary data.</text>
</comment>
<dbReference type="InterPro" id="IPR002925">
    <property type="entry name" value="Dienelactn_hydro"/>
</dbReference>
<dbReference type="PANTHER" id="PTHR46623:SF6">
    <property type="entry name" value="ALPHA_BETA-HYDROLASES SUPERFAMILY PROTEIN"/>
    <property type="match status" value="1"/>
</dbReference>
<dbReference type="SUPFAM" id="SSF53474">
    <property type="entry name" value="alpha/beta-Hydrolases"/>
    <property type="match status" value="1"/>
</dbReference>
<dbReference type="EMBL" id="JAZGQO010000010">
    <property type="protein sequence ID" value="KAK6176257.1"/>
    <property type="molecule type" value="Genomic_DNA"/>
</dbReference>
<keyword evidence="3" id="KW-1185">Reference proteome</keyword>
<dbReference type="Pfam" id="PF01738">
    <property type="entry name" value="DLH"/>
    <property type="match status" value="1"/>
</dbReference>
<protein>
    <recommendedName>
        <fullName evidence="1">Dienelactone hydrolase domain-containing protein</fullName>
    </recommendedName>
</protein>